<organism evidence="3 4">
    <name type="scientific">Solilutibacter pythonis</name>
    <dbReference type="NCBI Taxonomy" id="2483112"/>
    <lineage>
        <taxon>Bacteria</taxon>
        <taxon>Pseudomonadati</taxon>
        <taxon>Pseudomonadota</taxon>
        <taxon>Gammaproteobacteria</taxon>
        <taxon>Lysobacterales</taxon>
        <taxon>Lysobacteraceae</taxon>
        <taxon>Solilutibacter</taxon>
    </lineage>
</organism>
<reference evidence="3 4" key="1">
    <citation type="submission" date="2018-10" db="EMBL/GenBank/DDBJ databases">
        <title>Proposal of Lysobacter pythonis sp. nov. isolated from royal pythons (Python regius).</title>
        <authorList>
            <person name="Hans-Juergen B."/>
            <person name="Huptas C."/>
            <person name="Sandra B."/>
            <person name="Igor L."/>
            <person name="Joachim S."/>
            <person name="Siegfried S."/>
            <person name="Mareike W."/>
            <person name="Peter K."/>
        </authorList>
    </citation>
    <scope>NUCLEOTIDE SEQUENCE [LARGE SCALE GENOMIC DNA]</scope>
    <source>
        <strain evidence="3 4">4284/11</strain>
    </source>
</reference>
<keyword evidence="4" id="KW-1185">Reference proteome</keyword>
<evidence type="ECO:0000259" key="2">
    <source>
        <dbReference type="Pfam" id="PF13511"/>
    </source>
</evidence>
<accession>A0A3M2HVV8</accession>
<dbReference type="Pfam" id="PF13511">
    <property type="entry name" value="DUF4124"/>
    <property type="match status" value="1"/>
</dbReference>
<evidence type="ECO:0000256" key="1">
    <source>
        <dbReference type="SAM" id="SignalP"/>
    </source>
</evidence>
<dbReference type="InterPro" id="IPR025392">
    <property type="entry name" value="DUF4124"/>
</dbReference>
<keyword evidence="1" id="KW-0732">Signal</keyword>
<feature type="chain" id="PRO_5018216681" evidence="1">
    <location>
        <begin position="32"/>
        <end position="196"/>
    </location>
</feature>
<protein>
    <submittedName>
        <fullName evidence="3">DUF4124 domain-containing protein</fullName>
    </submittedName>
</protein>
<evidence type="ECO:0000313" key="4">
    <source>
        <dbReference type="Proteomes" id="UP000275012"/>
    </source>
</evidence>
<name>A0A3M2HVV8_9GAMM</name>
<dbReference type="Proteomes" id="UP000275012">
    <property type="component" value="Unassembled WGS sequence"/>
</dbReference>
<sequence>MERVNRTTRLPALVSAALLCLPLAACPAAQAQQVRRCTAADGGVVMTDQPCAAIGAAERLPPQAGATALERPNRNGCMRDLEALSFEVAAAIDLRDANRLAGVYHWAGIDTRGGYQVMQRLETIVKRPLVDIGPVGGGGDAEPTWAGDTDGHLASARPRKRAPSGLRILQSAGHDGQTRAIVFALRRHLGCLWISL</sequence>
<comment type="caution">
    <text evidence="3">The sequence shown here is derived from an EMBL/GenBank/DDBJ whole genome shotgun (WGS) entry which is preliminary data.</text>
</comment>
<proteinExistence type="predicted"/>
<evidence type="ECO:0000313" key="3">
    <source>
        <dbReference type="EMBL" id="RMH91042.1"/>
    </source>
</evidence>
<feature type="signal peptide" evidence="1">
    <location>
        <begin position="1"/>
        <end position="31"/>
    </location>
</feature>
<dbReference type="AlphaFoldDB" id="A0A3M2HVV8"/>
<feature type="domain" description="DUF4124" evidence="2">
    <location>
        <begin position="23"/>
        <end position="73"/>
    </location>
</feature>
<gene>
    <name evidence="3" type="ORF">EBB59_08865</name>
</gene>
<dbReference type="EMBL" id="RFLY01000011">
    <property type="protein sequence ID" value="RMH91042.1"/>
    <property type="molecule type" value="Genomic_DNA"/>
</dbReference>